<dbReference type="Pfam" id="PF03795">
    <property type="entry name" value="YCII"/>
    <property type="match status" value="1"/>
</dbReference>
<sequence>MRYMIQVFAATATYEKDMAAYGPEGFQALSAFMEALNKDLQERGEWVEAQGLEGPGSVTTVRATDGGAPEVTQGQHAPTKDILAGYWVVDVASHERAVEIAHHISTCPGPDGSPSNDPVELHVVAAEPPA</sequence>
<dbReference type="AlphaFoldDB" id="A0A286DY62"/>
<accession>A0A286DY62</accession>
<dbReference type="Gene3D" id="3.30.70.1060">
    <property type="entry name" value="Dimeric alpha+beta barrel"/>
    <property type="match status" value="1"/>
</dbReference>
<dbReference type="SUPFAM" id="SSF54909">
    <property type="entry name" value="Dimeric alpha+beta barrel"/>
    <property type="match status" value="1"/>
</dbReference>
<evidence type="ECO:0000256" key="2">
    <source>
        <dbReference type="SAM" id="MobiDB-lite"/>
    </source>
</evidence>
<gene>
    <name evidence="4" type="ORF">SAMN06297387_111166</name>
</gene>
<name>A0A286DY62_9ACTN</name>
<proteinExistence type="inferred from homology"/>
<dbReference type="PANTHER" id="PTHR35174:SF3">
    <property type="entry name" value="BLL7171 PROTEIN"/>
    <property type="match status" value="1"/>
</dbReference>
<protein>
    <submittedName>
        <fullName evidence="4">Uncharacterized conserved protein</fullName>
    </submittedName>
</protein>
<reference evidence="4 5" key="1">
    <citation type="submission" date="2017-09" db="EMBL/GenBank/DDBJ databases">
        <authorList>
            <person name="Ehlers B."/>
            <person name="Leendertz F.H."/>
        </authorList>
    </citation>
    <scope>NUCLEOTIDE SEQUENCE [LARGE SCALE GENOMIC DNA]</scope>
    <source>
        <strain evidence="4 5">CGMCC 4.7095</strain>
    </source>
</reference>
<comment type="similarity">
    <text evidence="1">Belongs to the YciI family.</text>
</comment>
<keyword evidence="5" id="KW-1185">Reference proteome</keyword>
<dbReference type="Proteomes" id="UP000219072">
    <property type="component" value="Unassembled WGS sequence"/>
</dbReference>
<dbReference type="InterPro" id="IPR005545">
    <property type="entry name" value="YCII"/>
</dbReference>
<dbReference type="InterPro" id="IPR011008">
    <property type="entry name" value="Dimeric_a/b-barrel"/>
</dbReference>
<dbReference type="RefSeq" id="WP_245880633.1">
    <property type="nucleotide sequence ID" value="NZ_OCNE01000011.1"/>
</dbReference>
<evidence type="ECO:0000259" key="3">
    <source>
        <dbReference type="Pfam" id="PF03795"/>
    </source>
</evidence>
<dbReference type="EMBL" id="OCNE01000011">
    <property type="protein sequence ID" value="SOD63617.1"/>
    <property type="molecule type" value="Genomic_DNA"/>
</dbReference>
<evidence type="ECO:0000313" key="5">
    <source>
        <dbReference type="Proteomes" id="UP000219072"/>
    </source>
</evidence>
<feature type="region of interest" description="Disordered" evidence="2">
    <location>
        <begin position="52"/>
        <end position="74"/>
    </location>
</feature>
<dbReference type="PANTHER" id="PTHR35174">
    <property type="entry name" value="BLL7171 PROTEIN-RELATED"/>
    <property type="match status" value="1"/>
</dbReference>
<feature type="domain" description="YCII-related" evidence="3">
    <location>
        <begin position="19"/>
        <end position="104"/>
    </location>
</feature>
<organism evidence="4 5">
    <name type="scientific">Streptomyces zhaozhouensis</name>
    <dbReference type="NCBI Taxonomy" id="1300267"/>
    <lineage>
        <taxon>Bacteria</taxon>
        <taxon>Bacillati</taxon>
        <taxon>Actinomycetota</taxon>
        <taxon>Actinomycetes</taxon>
        <taxon>Kitasatosporales</taxon>
        <taxon>Streptomycetaceae</taxon>
        <taxon>Streptomyces</taxon>
    </lineage>
</organism>
<evidence type="ECO:0000256" key="1">
    <source>
        <dbReference type="ARBA" id="ARBA00007689"/>
    </source>
</evidence>
<evidence type="ECO:0000313" key="4">
    <source>
        <dbReference type="EMBL" id="SOD63617.1"/>
    </source>
</evidence>